<dbReference type="AlphaFoldDB" id="A0A0M8K7D8"/>
<dbReference type="NCBIfam" id="TIGR02152">
    <property type="entry name" value="D_ribokin_bact"/>
    <property type="match status" value="1"/>
</dbReference>
<keyword evidence="16" id="KW-1185">Reference proteome</keyword>
<dbReference type="InParanoid" id="A0A0M8K7D8"/>
<evidence type="ECO:0000259" key="14">
    <source>
        <dbReference type="Pfam" id="PF00294"/>
    </source>
</evidence>
<dbReference type="EMBL" id="BBZA01000023">
    <property type="protein sequence ID" value="GAP61989.1"/>
    <property type="molecule type" value="Genomic_DNA"/>
</dbReference>
<dbReference type="InterPro" id="IPR002173">
    <property type="entry name" value="Carboh/pur_kinase_PfkB_CS"/>
</dbReference>
<feature type="domain" description="Carbohydrate kinase PfkB" evidence="14">
    <location>
        <begin position="5"/>
        <end position="296"/>
    </location>
</feature>
<feature type="binding site" evidence="13">
    <location>
        <position position="288"/>
    </location>
    <ligand>
        <name>K(+)</name>
        <dbReference type="ChEBI" id="CHEBI:29103"/>
    </ligand>
</feature>
<reference evidence="15 16" key="1">
    <citation type="journal article" date="2015" name="Genome Announc.">
        <title>Draft Genome Sequence of a Heterotrophic Facultative Anaerobic Thermophilic Bacterium, Ardenticatena maritima Strain 110ST.</title>
        <authorList>
            <person name="Kawaichi S."/>
            <person name="Yoshida T."/>
            <person name="Sako Y."/>
            <person name="Nakamura R."/>
        </authorList>
    </citation>
    <scope>NUCLEOTIDE SEQUENCE [LARGE SCALE GENOMIC DNA]</scope>
    <source>
        <strain evidence="15 16">110S</strain>
    </source>
</reference>
<comment type="catalytic activity">
    <reaction evidence="13">
        <text>D-ribose + ATP = D-ribose 5-phosphate + ADP + H(+)</text>
        <dbReference type="Rhea" id="RHEA:13697"/>
        <dbReference type="ChEBI" id="CHEBI:15378"/>
        <dbReference type="ChEBI" id="CHEBI:30616"/>
        <dbReference type="ChEBI" id="CHEBI:47013"/>
        <dbReference type="ChEBI" id="CHEBI:78346"/>
        <dbReference type="ChEBI" id="CHEBI:456216"/>
        <dbReference type="EC" id="2.7.1.15"/>
    </reaction>
</comment>
<comment type="caution">
    <text evidence="15">The sequence shown here is derived from an EMBL/GenBank/DDBJ whole genome shotgun (WGS) entry which is preliminary data.</text>
</comment>
<reference evidence="16" key="2">
    <citation type="submission" date="2015-08" db="EMBL/GenBank/DDBJ databases">
        <title>Draft Genome Sequence of a Heterotrophic Facultative Anaerobic Bacterium Ardenticatena maritima Strain 110S.</title>
        <authorList>
            <person name="Kawaichi S."/>
            <person name="Yoshida T."/>
            <person name="Sako Y."/>
            <person name="Nakamura R."/>
        </authorList>
    </citation>
    <scope>NUCLEOTIDE SEQUENCE [LARGE SCALE GENOMIC DNA]</scope>
    <source>
        <strain evidence="16">110S</strain>
    </source>
</reference>
<evidence type="ECO:0000256" key="10">
    <source>
        <dbReference type="ARBA" id="ARBA00022842"/>
    </source>
</evidence>
<keyword evidence="8 13" id="KW-0418">Kinase</keyword>
<dbReference type="InterPro" id="IPR029056">
    <property type="entry name" value="Ribokinase-like"/>
</dbReference>
<comment type="caution">
    <text evidence="13">Lacks conserved residue(s) required for the propagation of feature annotation.</text>
</comment>
<evidence type="ECO:0000256" key="7">
    <source>
        <dbReference type="ARBA" id="ARBA00022741"/>
    </source>
</evidence>
<feature type="binding site" evidence="13">
    <location>
        <position position="290"/>
    </location>
    <ligand>
        <name>K(+)</name>
        <dbReference type="ChEBI" id="CHEBI:29103"/>
    </ligand>
</feature>
<dbReference type="CDD" id="cd01174">
    <property type="entry name" value="ribokinase"/>
    <property type="match status" value="1"/>
</dbReference>
<dbReference type="GO" id="GO:0005524">
    <property type="term" value="F:ATP binding"/>
    <property type="evidence" value="ECO:0007669"/>
    <property type="project" value="UniProtKB-UniRule"/>
</dbReference>
<evidence type="ECO:0000256" key="6">
    <source>
        <dbReference type="ARBA" id="ARBA00022723"/>
    </source>
</evidence>
<keyword evidence="6 13" id="KW-0479">Metal-binding</keyword>
<dbReference type="STRING" id="872965.SE16_09260"/>
<keyword evidence="12 13" id="KW-0119">Carbohydrate metabolism</keyword>
<comment type="similarity">
    <text evidence="1">Belongs to the carbohydrate kinase pfkB family.</text>
</comment>
<evidence type="ECO:0000256" key="13">
    <source>
        <dbReference type="HAMAP-Rule" id="MF_01987"/>
    </source>
</evidence>
<comment type="pathway">
    <text evidence="13">Carbohydrate metabolism; D-ribose degradation; D-ribose 5-phosphate from beta-D-ribopyranose: step 2/2.</text>
</comment>
<dbReference type="FunFam" id="3.40.1190.20:FF:000012">
    <property type="entry name" value="Ribokinase"/>
    <property type="match status" value="1"/>
</dbReference>
<evidence type="ECO:0000256" key="3">
    <source>
        <dbReference type="ARBA" id="ARBA00016943"/>
    </source>
</evidence>
<feature type="binding site" evidence="13">
    <location>
        <begin position="13"/>
        <end position="15"/>
    </location>
    <ligand>
        <name>substrate</name>
    </ligand>
</feature>
<dbReference type="InterPro" id="IPR017583">
    <property type="entry name" value="Tagatose/fructose_Pkinase"/>
</dbReference>
<comment type="similarity">
    <text evidence="13">Belongs to the carbohydrate kinase PfkB family. Ribokinase subfamily.</text>
</comment>
<dbReference type="PROSITE" id="PS00584">
    <property type="entry name" value="PFKB_KINASES_2"/>
    <property type="match status" value="1"/>
</dbReference>
<feature type="binding site" evidence="13">
    <location>
        <begin position="41"/>
        <end position="45"/>
    </location>
    <ligand>
        <name>substrate</name>
    </ligand>
</feature>
<feature type="binding site" evidence="13">
    <location>
        <position position="142"/>
    </location>
    <ligand>
        <name>substrate</name>
    </ligand>
</feature>
<feature type="binding site" evidence="13">
    <location>
        <position position="187"/>
    </location>
    <ligand>
        <name>ATP</name>
        <dbReference type="ChEBI" id="CHEBI:30616"/>
    </ligand>
</feature>
<dbReference type="GO" id="GO:0046872">
    <property type="term" value="F:metal ion binding"/>
    <property type="evidence" value="ECO:0007669"/>
    <property type="project" value="UniProtKB-KW"/>
</dbReference>
<accession>A0A0M8K7D8</accession>
<dbReference type="GO" id="GO:0004747">
    <property type="term" value="F:ribokinase activity"/>
    <property type="evidence" value="ECO:0007669"/>
    <property type="project" value="UniProtKB-UniRule"/>
</dbReference>
<keyword evidence="10 13" id="KW-0460">Magnesium</keyword>
<comment type="subunit">
    <text evidence="13">Homodimer.</text>
</comment>
<keyword evidence="7 13" id="KW-0547">Nucleotide-binding</keyword>
<dbReference type="GO" id="GO:0005829">
    <property type="term" value="C:cytosol"/>
    <property type="evidence" value="ECO:0007669"/>
    <property type="project" value="TreeGrafter"/>
</dbReference>
<dbReference type="SUPFAM" id="SSF53613">
    <property type="entry name" value="Ribokinase-like"/>
    <property type="match status" value="1"/>
</dbReference>
<evidence type="ECO:0000256" key="5">
    <source>
        <dbReference type="ARBA" id="ARBA00022679"/>
    </source>
</evidence>
<feature type="binding site" evidence="13">
    <location>
        <begin position="223"/>
        <end position="228"/>
    </location>
    <ligand>
        <name>ATP</name>
        <dbReference type="ChEBI" id="CHEBI:30616"/>
    </ligand>
</feature>
<dbReference type="EC" id="2.7.1.15" evidence="2 13"/>
<keyword evidence="5 13" id="KW-0808">Transferase</keyword>
<dbReference type="InterPro" id="IPR011611">
    <property type="entry name" value="PfkB_dom"/>
</dbReference>
<name>A0A0M8K7D8_9CHLR</name>
<comment type="subcellular location">
    <subcellularLocation>
        <location evidence="13">Cytoplasm</location>
    </subcellularLocation>
</comment>
<keyword evidence="9 13" id="KW-0067">ATP-binding</keyword>
<dbReference type="PANTHER" id="PTHR10584:SF166">
    <property type="entry name" value="RIBOKINASE"/>
    <property type="match status" value="1"/>
</dbReference>
<dbReference type="RefSeq" id="WP_235472298.1">
    <property type="nucleotide sequence ID" value="NZ_BBZA01000023.1"/>
</dbReference>
<evidence type="ECO:0000256" key="4">
    <source>
        <dbReference type="ARBA" id="ARBA00022490"/>
    </source>
</evidence>
<comment type="activity regulation">
    <text evidence="13">Activated by a monovalent cation that binds near, but not in, the active site. The most likely occupant of the site in vivo is potassium. Ion binding induces a conformational change that may alter substrate affinity.</text>
</comment>
<protein>
    <recommendedName>
        <fullName evidence="3 13">Ribokinase</fullName>
        <shortName evidence="13">RK</shortName>
        <ecNumber evidence="2 13">2.7.1.15</ecNumber>
    </recommendedName>
</protein>
<dbReference type="GO" id="GO:0019303">
    <property type="term" value="P:D-ribose catabolic process"/>
    <property type="evidence" value="ECO:0007669"/>
    <property type="project" value="UniProtKB-UniRule"/>
</dbReference>
<gene>
    <name evidence="13 15" type="primary">rbsK</name>
    <name evidence="15" type="ORF">ARMA_0412</name>
</gene>
<evidence type="ECO:0000256" key="1">
    <source>
        <dbReference type="ARBA" id="ARBA00005380"/>
    </source>
</evidence>
<sequence>MMKPTVVVFGSINIDLVARVQRLPRPGETLTGQRFETTPGGKGANQAVAAARMGARTAMVGRVGADAFGEQLLASLAENGVATDAVLRDTEAHTGVALINVAENGHNAIVVVPGANGRVEQADVERLRPLLEQAAVLLVQLEIPQETVLAALRLAREMGVRTILDPAPVHENLPDELLAFCDILTPNEHEAAVLVGGAIETAVEASEAAEALRARGAQVAILTRGEKGATVAVADGVWHQPPFRVNAVDTVGAGDAFNGALAVALAEGYDVATAVRWASAAGALAVQRQGAQRAMPRRDEVLALVEMRRVS</sequence>
<evidence type="ECO:0000256" key="9">
    <source>
        <dbReference type="ARBA" id="ARBA00022840"/>
    </source>
</evidence>
<dbReference type="Pfam" id="PF00294">
    <property type="entry name" value="PfkB"/>
    <property type="match status" value="1"/>
</dbReference>
<dbReference type="FunCoup" id="A0A0M8K7D8">
    <property type="interactions" value="393"/>
</dbReference>
<organism evidence="15 16">
    <name type="scientific">Ardenticatena maritima</name>
    <dbReference type="NCBI Taxonomy" id="872965"/>
    <lineage>
        <taxon>Bacteria</taxon>
        <taxon>Bacillati</taxon>
        <taxon>Chloroflexota</taxon>
        <taxon>Ardenticatenia</taxon>
        <taxon>Ardenticatenales</taxon>
        <taxon>Ardenticatenaceae</taxon>
        <taxon>Ardenticatena</taxon>
    </lineage>
</organism>
<evidence type="ECO:0000256" key="2">
    <source>
        <dbReference type="ARBA" id="ARBA00012035"/>
    </source>
</evidence>
<dbReference type="PRINTS" id="PR00990">
    <property type="entry name" value="RIBOKINASE"/>
</dbReference>
<feature type="binding site" evidence="13">
    <location>
        <position position="285"/>
    </location>
    <ligand>
        <name>K(+)</name>
        <dbReference type="ChEBI" id="CHEBI:29103"/>
    </ligand>
</feature>
<feature type="active site" description="Proton acceptor" evidence="13">
    <location>
        <position position="255"/>
    </location>
</feature>
<proteinExistence type="inferred from homology"/>
<dbReference type="Gene3D" id="3.40.1190.20">
    <property type="match status" value="1"/>
</dbReference>
<dbReference type="HAMAP" id="MF_01987">
    <property type="entry name" value="Ribokinase"/>
    <property type="match status" value="1"/>
</dbReference>
<evidence type="ECO:0000256" key="12">
    <source>
        <dbReference type="ARBA" id="ARBA00023277"/>
    </source>
</evidence>
<comment type="cofactor">
    <cofactor evidence="13">
        <name>Mg(2+)</name>
        <dbReference type="ChEBI" id="CHEBI:18420"/>
    </cofactor>
    <text evidence="13">Requires a divalent cation, most likely magnesium in vivo, as an electrophilic catalyst to aid phosphoryl group transfer. It is the chelate of the metal and the nucleotide that is the actual substrate.</text>
</comment>
<keyword evidence="11 13" id="KW-0630">Potassium</keyword>
<dbReference type="PANTHER" id="PTHR10584">
    <property type="entry name" value="SUGAR KINASE"/>
    <property type="match status" value="1"/>
</dbReference>
<dbReference type="InterPro" id="IPR011877">
    <property type="entry name" value="Ribokinase"/>
</dbReference>
<evidence type="ECO:0000256" key="11">
    <source>
        <dbReference type="ARBA" id="ARBA00022958"/>
    </source>
</evidence>
<feature type="binding site" evidence="13">
    <location>
        <position position="255"/>
    </location>
    <ligand>
        <name>substrate</name>
    </ligand>
</feature>
<evidence type="ECO:0000256" key="8">
    <source>
        <dbReference type="ARBA" id="ARBA00022777"/>
    </source>
</evidence>
<comment type="function">
    <text evidence="13">Catalyzes the phosphorylation of ribose at O-5 in a reaction requiring ATP and magnesium. The resulting D-ribose-5-phosphate can then be used either for sythesis of nucleotides, histidine, and tryptophan, or as a component of the pentose phosphate pathway.</text>
</comment>
<feature type="binding site" evidence="13">
    <location>
        <position position="249"/>
    </location>
    <ligand>
        <name>K(+)</name>
        <dbReference type="ChEBI" id="CHEBI:29103"/>
    </ligand>
</feature>
<feature type="binding site" evidence="13">
    <location>
        <position position="251"/>
    </location>
    <ligand>
        <name>K(+)</name>
        <dbReference type="ChEBI" id="CHEBI:29103"/>
    </ligand>
</feature>
<evidence type="ECO:0000313" key="16">
    <source>
        <dbReference type="Proteomes" id="UP000037784"/>
    </source>
</evidence>
<feature type="binding site" evidence="13">
    <location>
        <begin position="254"/>
        <end position="255"/>
    </location>
    <ligand>
        <name>ATP</name>
        <dbReference type="ChEBI" id="CHEBI:30616"/>
    </ligand>
</feature>
<evidence type="ECO:0000313" key="15">
    <source>
        <dbReference type="EMBL" id="GAP61989.1"/>
    </source>
</evidence>
<keyword evidence="4 13" id="KW-0963">Cytoplasm</keyword>
<dbReference type="InterPro" id="IPR002139">
    <property type="entry name" value="Ribo/fructo_kinase"/>
</dbReference>
<dbReference type="UniPathway" id="UPA00916">
    <property type="reaction ID" value="UER00889"/>
</dbReference>
<dbReference type="PIRSF" id="PIRSF000535">
    <property type="entry name" value="1PFK/6PFK/LacC"/>
    <property type="match status" value="1"/>
</dbReference>
<dbReference type="Proteomes" id="UP000037784">
    <property type="component" value="Unassembled WGS sequence"/>
</dbReference>